<reference evidence="1 2" key="1">
    <citation type="submission" date="2020-02" db="EMBL/GenBank/DDBJ databases">
        <title>Comparative genomics of the hypocrealean fungal genus Beauvera.</title>
        <authorList>
            <person name="Showalter D.N."/>
            <person name="Bushley K.E."/>
            <person name="Rehner S.A."/>
        </authorList>
    </citation>
    <scope>NUCLEOTIDE SEQUENCE [LARGE SCALE GENOMIC DNA]</scope>
    <source>
        <strain evidence="1 2">ARSEF4384</strain>
    </source>
</reference>
<protein>
    <submittedName>
        <fullName evidence="1">Uncharacterized protein</fullName>
    </submittedName>
</protein>
<proteinExistence type="predicted"/>
<name>A0AAW0RML3_9HYPO</name>
<dbReference type="Proteomes" id="UP001397290">
    <property type="component" value="Unassembled WGS sequence"/>
</dbReference>
<keyword evidence="2" id="KW-1185">Reference proteome</keyword>
<accession>A0AAW0RML3</accession>
<comment type="caution">
    <text evidence="1">The sequence shown here is derived from an EMBL/GenBank/DDBJ whole genome shotgun (WGS) entry which is preliminary data.</text>
</comment>
<evidence type="ECO:0000313" key="1">
    <source>
        <dbReference type="EMBL" id="KAK8143462.1"/>
    </source>
</evidence>
<organism evidence="1 2">
    <name type="scientific">Beauveria asiatica</name>
    <dbReference type="NCBI Taxonomy" id="1069075"/>
    <lineage>
        <taxon>Eukaryota</taxon>
        <taxon>Fungi</taxon>
        <taxon>Dikarya</taxon>
        <taxon>Ascomycota</taxon>
        <taxon>Pezizomycotina</taxon>
        <taxon>Sordariomycetes</taxon>
        <taxon>Hypocreomycetidae</taxon>
        <taxon>Hypocreales</taxon>
        <taxon>Cordycipitaceae</taxon>
        <taxon>Beauveria</taxon>
    </lineage>
</organism>
<dbReference type="AlphaFoldDB" id="A0AAW0RML3"/>
<evidence type="ECO:0000313" key="2">
    <source>
        <dbReference type="Proteomes" id="UP001397290"/>
    </source>
</evidence>
<sequence>MPVIRSKKLRDVMRQKSNQKLLDTWQPNNPSIPFFPTREEYTQQLLPPPDSAPQRNWPWPVEPGALSIEIYEAIITQTLGRCTPLQKYICQTGVVQLRSARRPGVAPGSRDQSVREDRDICFTLVSINEQVAINRWMMRYGVYFCTLPKIATPYGFLTVAISNLIHGPTRQSICNDLGFGISDSEYPRSILPPGVLALAAMNYSEWALPSEDRVPREGRATDDCGVQRIKWPTRHGA</sequence>
<gene>
    <name evidence="1" type="ORF">G3M48_007231</name>
</gene>
<dbReference type="EMBL" id="JAAHCF010000510">
    <property type="protein sequence ID" value="KAK8143462.1"/>
    <property type="molecule type" value="Genomic_DNA"/>
</dbReference>